<dbReference type="InterPro" id="IPR007492">
    <property type="entry name" value="LytTR_DNA-bd_dom"/>
</dbReference>
<dbReference type="PANTHER" id="PTHR37299">
    <property type="entry name" value="TRANSCRIPTIONAL REGULATOR-RELATED"/>
    <property type="match status" value="1"/>
</dbReference>
<organism evidence="4 5">
    <name type="scientific">Cupriavidus pampae</name>
    <dbReference type="NCBI Taxonomy" id="659251"/>
    <lineage>
        <taxon>Bacteria</taxon>
        <taxon>Pseudomonadati</taxon>
        <taxon>Pseudomonadota</taxon>
        <taxon>Betaproteobacteria</taxon>
        <taxon>Burkholderiales</taxon>
        <taxon>Burkholderiaceae</taxon>
        <taxon>Cupriavidus</taxon>
    </lineage>
</organism>
<comment type="caution">
    <text evidence="4">The sequence shown here is derived from an EMBL/GenBank/DDBJ whole genome shotgun (WGS) entry which is preliminary data.</text>
</comment>
<feature type="modified residue" description="4-aspartylphosphate" evidence="1">
    <location>
        <position position="56"/>
    </location>
</feature>
<evidence type="ECO:0000256" key="1">
    <source>
        <dbReference type="PROSITE-ProRule" id="PRU00169"/>
    </source>
</evidence>
<keyword evidence="5" id="KW-1185">Reference proteome</keyword>
<dbReference type="PROSITE" id="PS50930">
    <property type="entry name" value="HTH_LYTTR"/>
    <property type="match status" value="1"/>
</dbReference>
<gene>
    <name evidence="4" type="primary">ypdB</name>
    <name evidence="4" type="ORF">LMG32289_04733</name>
</gene>
<dbReference type="SMART" id="SM00448">
    <property type="entry name" value="REC"/>
    <property type="match status" value="1"/>
</dbReference>
<dbReference type="SUPFAM" id="SSF52172">
    <property type="entry name" value="CheY-like"/>
    <property type="match status" value="1"/>
</dbReference>
<dbReference type="InterPro" id="IPR001789">
    <property type="entry name" value="Sig_transdc_resp-reg_receiver"/>
</dbReference>
<dbReference type="Gene3D" id="3.40.50.2300">
    <property type="match status" value="1"/>
</dbReference>
<feature type="domain" description="HTH LytTR-type" evidence="3">
    <location>
        <begin position="179"/>
        <end position="281"/>
    </location>
</feature>
<name>A0ABN7Z8Y0_9BURK</name>
<dbReference type="Proteomes" id="UP000706525">
    <property type="component" value="Unassembled WGS sequence"/>
</dbReference>
<dbReference type="EMBL" id="CAJZAG010000009">
    <property type="protein sequence ID" value="CAG9180821.1"/>
    <property type="molecule type" value="Genomic_DNA"/>
</dbReference>
<feature type="domain" description="Response regulatory" evidence="2">
    <location>
        <begin position="4"/>
        <end position="120"/>
    </location>
</feature>
<dbReference type="PANTHER" id="PTHR37299:SF1">
    <property type="entry name" value="STAGE 0 SPORULATION PROTEIN A HOMOLOG"/>
    <property type="match status" value="1"/>
</dbReference>
<evidence type="ECO:0000259" key="3">
    <source>
        <dbReference type="PROSITE" id="PS50930"/>
    </source>
</evidence>
<dbReference type="PROSITE" id="PS50110">
    <property type="entry name" value="RESPONSE_REGULATORY"/>
    <property type="match status" value="1"/>
</dbReference>
<evidence type="ECO:0000313" key="5">
    <source>
        <dbReference type="Proteomes" id="UP000706525"/>
    </source>
</evidence>
<protein>
    <submittedName>
        <fullName evidence="4">Transcriptional regulatory protein YpdB</fullName>
    </submittedName>
</protein>
<evidence type="ECO:0000259" key="2">
    <source>
        <dbReference type="PROSITE" id="PS50110"/>
    </source>
</evidence>
<evidence type="ECO:0000313" key="4">
    <source>
        <dbReference type="EMBL" id="CAG9180821.1"/>
    </source>
</evidence>
<dbReference type="InterPro" id="IPR046947">
    <property type="entry name" value="LytR-like"/>
</dbReference>
<accession>A0ABN7Z8Y0</accession>
<dbReference type="RefSeq" id="WP_223992713.1">
    <property type="nucleotide sequence ID" value="NZ_CAJZAG010000009.1"/>
</dbReference>
<dbReference type="SMART" id="SM00850">
    <property type="entry name" value="LytTR"/>
    <property type="match status" value="1"/>
</dbReference>
<dbReference type="Pfam" id="PF04397">
    <property type="entry name" value="LytTR"/>
    <property type="match status" value="1"/>
</dbReference>
<dbReference type="Gene3D" id="2.40.50.1020">
    <property type="entry name" value="LytTr DNA-binding domain"/>
    <property type="match status" value="1"/>
</dbReference>
<proteinExistence type="predicted"/>
<dbReference type="InterPro" id="IPR011006">
    <property type="entry name" value="CheY-like_superfamily"/>
</dbReference>
<reference evidence="4 5" key="1">
    <citation type="submission" date="2021-08" db="EMBL/GenBank/DDBJ databases">
        <authorList>
            <person name="Peeters C."/>
        </authorList>
    </citation>
    <scope>NUCLEOTIDE SEQUENCE [LARGE SCALE GENOMIC DNA]</scope>
    <source>
        <strain evidence="4 5">LMG 32289</strain>
    </source>
</reference>
<dbReference type="Pfam" id="PF00072">
    <property type="entry name" value="Response_reg"/>
    <property type="match status" value="1"/>
</dbReference>
<keyword evidence="1" id="KW-0597">Phosphoprotein</keyword>
<sequence>MSPTLLIADDEALLARVLAAELSALWPEARIVSVVHDGVSALEAARAHRPDVAFLDIRMPGMSGMDVARELVEADELPPLVVFVTAYDQFALEAFERAAVDYVLKPVQHERLEATVARLRERLAARSAAPPSAEPEPAAVDANRLAQLLHRLEALENPPPQRGVTPGPGPGSGQFLRFIKALVGQEVRIIPVDEVIYLEATDKYVNVVSANGEALIRTSLRELAQQLDPDRFWQIHRGTVVNIDCVASAVNQSLGRVSLRLRNRDESLPVARQYAHLFKQM</sequence>